<sequence length="177" mass="20851">MKETGMKYRYTDTEMKELLSTMVMLIDTREQQNKHITDYFDSKKISYKSKKLDYGDYSAYLPKNEKMGIQRDVYFSAAIERKNSVDELAATIKERIRFENELIRAQGSPFALMVEDPNGYQNIITGHYRSQYNAKALLASLKSFETRYGFQTVFIAPHTVGNYLYYHFYYTIRNALK</sequence>
<dbReference type="AlphaFoldDB" id="A0A1Q5NZL4"/>
<dbReference type="RefSeq" id="WP_073712822.1">
    <property type="nucleotide sequence ID" value="NZ_MRWQ01000024.1"/>
</dbReference>
<accession>A0A1Q5NZL4</accession>
<comment type="caution">
    <text evidence="2">The sequence shown here is derived from an EMBL/GenBank/DDBJ whole genome shotgun (WGS) entry which is preliminary data.</text>
</comment>
<dbReference type="InterPro" id="IPR006166">
    <property type="entry name" value="ERCC4_domain"/>
</dbReference>
<proteinExistence type="predicted"/>
<evidence type="ECO:0000313" key="3">
    <source>
        <dbReference type="Proteomes" id="UP000186524"/>
    </source>
</evidence>
<reference evidence="2 3" key="1">
    <citation type="submission" date="2016-12" db="EMBL/GenBank/DDBJ databases">
        <title>Domibacillus sp. SAOS 44 whole genome sequencing.</title>
        <authorList>
            <person name="Verma A."/>
            <person name="Krishnamurthi S."/>
        </authorList>
    </citation>
    <scope>NUCLEOTIDE SEQUENCE [LARGE SCALE GENOMIC DNA]</scope>
    <source>
        <strain evidence="2 3">SAOS 44</strain>
    </source>
</reference>
<dbReference type="Proteomes" id="UP000186524">
    <property type="component" value="Unassembled WGS sequence"/>
</dbReference>
<dbReference type="SMART" id="SM00891">
    <property type="entry name" value="ERCC4"/>
    <property type="match status" value="1"/>
</dbReference>
<dbReference type="Pfam" id="PF02732">
    <property type="entry name" value="ERCC4"/>
    <property type="match status" value="1"/>
</dbReference>
<keyword evidence="3" id="KW-1185">Reference proteome</keyword>
<dbReference type="Gene3D" id="3.40.50.10130">
    <property type="match status" value="1"/>
</dbReference>
<name>A0A1Q5NZL4_9BACI</name>
<evidence type="ECO:0000313" key="2">
    <source>
        <dbReference type="EMBL" id="OKL35376.1"/>
    </source>
</evidence>
<dbReference type="GO" id="GO:0004518">
    <property type="term" value="F:nuclease activity"/>
    <property type="evidence" value="ECO:0007669"/>
    <property type="project" value="InterPro"/>
</dbReference>
<protein>
    <submittedName>
        <fullName evidence="2">Nuclease</fullName>
    </submittedName>
</protein>
<dbReference type="GO" id="GO:0006259">
    <property type="term" value="P:DNA metabolic process"/>
    <property type="evidence" value="ECO:0007669"/>
    <property type="project" value="UniProtKB-ARBA"/>
</dbReference>
<evidence type="ECO:0000259" key="1">
    <source>
        <dbReference type="SMART" id="SM00891"/>
    </source>
</evidence>
<dbReference type="OrthoDB" id="2838811at2"/>
<organism evidence="2 3">
    <name type="scientific">Domibacillus mangrovi</name>
    <dbReference type="NCBI Taxonomy" id="1714354"/>
    <lineage>
        <taxon>Bacteria</taxon>
        <taxon>Bacillati</taxon>
        <taxon>Bacillota</taxon>
        <taxon>Bacilli</taxon>
        <taxon>Bacillales</taxon>
        <taxon>Bacillaceae</taxon>
        <taxon>Domibacillus</taxon>
    </lineage>
</organism>
<dbReference type="InterPro" id="IPR011335">
    <property type="entry name" value="Restrct_endonuc-II-like"/>
</dbReference>
<dbReference type="STRING" id="1714354.BLL40_15805"/>
<feature type="domain" description="ERCC4" evidence="1">
    <location>
        <begin position="23"/>
        <end position="118"/>
    </location>
</feature>
<dbReference type="SUPFAM" id="SSF52980">
    <property type="entry name" value="Restriction endonuclease-like"/>
    <property type="match status" value="1"/>
</dbReference>
<dbReference type="EMBL" id="MRWQ01000024">
    <property type="protein sequence ID" value="OKL35376.1"/>
    <property type="molecule type" value="Genomic_DNA"/>
</dbReference>
<gene>
    <name evidence="2" type="ORF">BLL40_15805</name>
</gene>
<dbReference type="GO" id="GO:0003677">
    <property type="term" value="F:DNA binding"/>
    <property type="evidence" value="ECO:0007669"/>
    <property type="project" value="InterPro"/>
</dbReference>